<dbReference type="CDD" id="cd13585">
    <property type="entry name" value="PBP2_TMBP_like"/>
    <property type="match status" value="1"/>
</dbReference>
<dbReference type="EMBL" id="JAHSTP010000012">
    <property type="protein sequence ID" value="MBZ6154536.1"/>
    <property type="molecule type" value="Genomic_DNA"/>
</dbReference>
<dbReference type="SUPFAM" id="SSF53850">
    <property type="entry name" value="Periplasmic binding protein-like II"/>
    <property type="match status" value="1"/>
</dbReference>
<organism evidence="1 2">
    <name type="scientific">Streptomyces olivaceus</name>
    <dbReference type="NCBI Taxonomy" id="47716"/>
    <lineage>
        <taxon>Bacteria</taxon>
        <taxon>Bacillati</taxon>
        <taxon>Actinomycetota</taxon>
        <taxon>Actinomycetes</taxon>
        <taxon>Kitasatosporales</taxon>
        <taxon>Streptomycetaceae</taxon>
        <taxon>Streptomyces</taxon>
    </lineage>
</organism>
<gene>
    <name evidence="1" type="ORF">KVH32_25760</name>
</gene>
<dbReference type="InterPro" id="IPR050490">
    <property type="entry name" value="Bact_solute-bd_prot1"/>
</dbReference>
<proteinExistence type="predicted"/>
<protein>
    <submittedName>
        <fullName evidence="1">Sugar ABC transporter substrate-binding protein</fullName>
    </submittedName>
</protein>
<dbReference type="RefSeq" id="WP_037770453.1">
    <property type="nucleotide sequence ID" value="NZ_BNEG01000005.1"/>
</dbReference>
<comment type="caution">
    <text evidence="1">The sequence shown here is derived from an EMBL/GenBank/DDBJ whole genome shotgun (WGS) entry which is preliminary data.</text>
</comment>
<evidence type="ECO:0000313" key="2">
    <source>
        <dbReference type="Proteomes" id="UP000758701"/>
    </source>
</evidence>
<dbReference type="Gene3D" id="3.40.190.10">
    <property type="entry name" value="Periplasmic binding protein-like II"/>
    <property type="match status" value="2"/>
</dbReference>
<reference evidence="1 2" key="1">
    <citation type="submission" date="2021-06" db="EMBL/GenBank/DDBJ databases">
        <title>Ecological speciation of a Streptomyces species isolated from different habitats and geographic origins.</title>
        <authorList>
            <person name="Wang J."/>
        </authorList>
    </citation>
    <scope>NUCLEOTIDE SEQUENCE [LARGE SCALE GENOMIC DNA]</scope>
    <source>
        <strain evidence="1 2">FXJ8.012</strain>
    </source>
</reference>
<dbReference type="PANTHER" id="PTHR43649">
    <property type="entry name" value="ARABINOSE-BINDING PROTEIN-RELATED"/>
    <property type="match status" value="1"/>
</dbReference>
<dbReference type="Proteomes" id="UP000758701">
    <property type="component" value="Unassembled WGS sequence"/>
</dbReference>
<accession>A0ABS7W9C8</accession>
<sequence length="456" mass="49944">MRTQSRRRPRVTLAMAAAGTLLAPLLSGCWVGAGGAGSGGNAINVLMVNNPQMVELQKLTADHFTKETGIKVNFTVLPENDVRDKISQDFANQAGQYDAATLSNYEIPIYARNDWLHEMDSYVAKDAAYDEQDILGPMRESLTGDDGKLYGQPFYGESSFLMYRKDLFAKAGLKMPEHPTWTQVAEFAEKLDGSEPGMKGICLRGLPGWGELMAPLTTVVNTFGGTWFDTDWQARLDSPEFEKATKFYVDLVREHGESGAAQSGFAECLNNMTQGKVAMWYDATSAAGSLDAAKSPVKGKVGYAPAPVEKTDSAGWLYTWAWGIQKASRNSDKAWKFVSWASSKEYEQLVGDEFGWSNVPAGKRASTYENPDYVKEAAAFQEMTRKAIEGAKPKDPGVQPRPAPGIQFVGIPEFTDLGTKVSQEISAAIAGRQSVDEALKKSQQLAEQISEEYEGR</sequence>
<name>A0ABS7W9C8_STROV</name>
<dbReference type="PANTHER" id="PTHR43649:SF12">
    <property type="entry name" value="DIACETYLCHITOBIOSE BINDING PROTEIN DASA"/>
    <property type="match status" value="1"/>
</dbReference>
<evidence type="ECO:0000313" key="1">
    <source>
        <dbReference type="EMBL" id="MBZ6154536.1"/>
    </source>
</evidence>
<dbReference type="PROSITE" id="PS51257">
    <property type="entry name" value="PROKAR_LIPOPROTEIN"/>
    <property type="match status" value="1"/>
</dbReference>
<dbReference type="InterPro" id="IPR006059">
    <property type="entry name" value="SBP"/>
</dbReference>
<keyword evidence="2" id="KW-1185">Reference proteome</keyword>
<dbReference type="Pfam" id="PF01547">
    <property type="entry name" value="SBP_bac_1"/>
    <property type="match status" value="1"/>
</dbReference>